<organism evidence="1 2">
    <name type="scientific">Halalkalibacter wakoensis JCM 9140</name>
    <dbReference type="NCBI Taxonomy" id="1236970"/>
    <lineage>
        <taxon>Bacteria</taxon>
        <taxon>Bacillati</taxon>
        <taxon>Bacillota</taxon>
        <taxon>Bacilli</taxon>
        <taxon>Bacillales</taxon>
        <taxon>Bacillaceae</taxon>
        <taxon>Halalkalibacter</taxon>
    </lineage>
</organism>
<keyword evidence="1" id="KW-0946">Virion</keyword>
<comment type="caution">
    <text evidence="1">The sequence shown here is derived from an EMBL/GenBank/DDBJ whole genome shotgun (WGS) entry which is preliminary data.</text>
</comment>
<keyword evidence="2" id="KW-1185">Reference proteome</keyword>
<accession>W4Q160</accession>
<dbReference type="Proteomes" id="UP000018890">
    <property type="component" value="Unassembled WGS sequence"/>
</dbReference>
<dbReference type="AlphaFoldDB" id="W4Q160"/>
<proteinExistence type="predicted"/>
<gene>
    <name evidence="1" type="ORF">JCM9140_1092</name>
</gene>
<keyword evidence="1" id="KW-0167">Capsid protein</keyword>
<evidence type="ECO:0000313" key="1">
    <source>
        <dbReference type="EMBL" id="GAE25119.1"/>
    </source>
</evidence>
<dbReference type="RefSeq" id="WP_052002065.1">
    <property type="nucleotide sequence ID" value="NZ_BAUT01000007.1"/>
</dbReference>
<reference evidence="1" key="1">
    <citation type="journal article" date="2014" name="Genome Announc.">
        <title>Draft Genome Sequences of Three Alkaliphilic Bacillus Strains, Bacillus wakoensis JCM 9140T, Bacillus akibai JCM 9157T, and Bacillus hemicellulosilyticus JCM 9152T.</title>
        <authorList>
            <person name="Yuki M."/>
            <person name="Oshima K."/>
            <person name="Suda W."/>
            <person name="Oshida Y."/>
            <person name="Kitamura K."/>
            <person name="Iida T."/>
            <person name="Hattori M."/>
            <person name="Ohkuma M."/>
        </authorList>
    </citation>
    <scope>NUCLEOTIDE SEQUENCE [LARGE SCALE GENOMIC DNA]</scope>
    <source>
        <strain evidence="1">JCM 9140</strain>
    </source>
</reference>
<dbReference type="OrthoDB" id="2455195at2"/>
<sequence>MFCKPRPNVCKLPTTSQVMPTQVAPTQQNVVDKTCEYIVPHVYPTHTHYNTNHVYKHVASFPHTTSQSQQVFNQQFVQPAAPAPAPGAPGFGPAAGPGFGAAGAPGFGFRRR</sequence>
<dbReference type="STRING" id="1236970.JCM9140_1092"/>
<name>W4Q160_9BACI</name>
<dbReference type="InterPro" id="IPR020108">
    <property type="entry name" value="Spore_coat_CotD"/>
</dbReference>
<dbReference type="Pfam" id="PF11122">
    <property type="entry name" value="Spore-coat_CotD"/>
    <property type="match status" value="1"/>
</dbReference>
<protein>
    <submittedName>
        <fullName evidence="1">Inner spore coat protein D</fullName>
    </submittedName>
</protein>
<evidence type="ECO:0000313" key="2">
    <source>
        <dbReference type="Proteomes" id="UP000018890"/>
    </source>
</evidence>
<dbReference type="EMBL" id="BAUT01000007">
    <property type="protein sequence ID" value="GAE25119.1"/>
    <property type="molecule type" value="Genomic_DNA"/>
</dbReference>